<dbReference type="CDD" id="cd10747">
    <property type="entry name" value="DnaJ_C"/>
    <property type="match status" value="1"/>
</dbReference>
<dbReference type="Gene3D" id="2.60.260.20">
    <property type="entry name" value="Urease metallochaperone UreE, N-terminal domain"/>
    <property type="match status" value="2"/>
</dbReference>
<feature type="domain" description="J" evidence="2">
    <location>
        <begin position="3"/>
        <end position="68"/>
    </location>
</feature>
<dbReference type="SMART" id="SM00271">
    <property type="entry name" value="DnaJ"/>
    <property type="match status" value="1"/>
</dbReference>
<proteinExistence type="predicted"/>
<evidence type="ECO:0000313" key="3">
    <source>
        <dbReference type="EMBL" id="MEE2567320.1"/>
    </source>
</evidence>
<dbReference type="Proteomes" id="UP001310692">
    <property type="component" value="Unassembled WGS sequence"/>
</dbReference>
<dbReference type="PANTHER" id="PTHR43096:SF48">
    <property type="entry name" value="CHAPERONE PROTEIN DNAJ"/>
    <property type="match status" value="1"/>
</dbReference>
<accession>A0ABU7M0M2</accession>
<dbReference type="PRINTS" id="PR00625">
    <property type="entry name" value="JDOMAIN"/>
</dbReference>
<evidence type="ECO:0000256" key="1">
    <source>
        <dbReference type="ARBA" id="ARBA00023186"/>
    </source>
</evidence>
<dbReference type="RefSeq" id="WP_330196882.1">
    <property type="nucleotide sequence ID" value="NZ_JAZDRO010000005.1"/>
</dbReference>
<protein>
    <submittedName>
        <fullName evidence="3">J domain-containing protein</fullName>
    </submittedName>
</protein>
<evidence type="ECO:0000313" key="4">
    <source>
        <dbReference type="Proteomes" id="UP001310692"/>
    </source>
</evidence>
<organism evidence="3 4">
    <name type="scientific">Hyphobacterium marinum</name>
    <dbReference type="NCBI Taxonomy" id="3116574"/>
    <lineage>
        <taxon>Bacteria</taxon>
        <taxon>Pseudomonadati</taxon>
        <taxon>Pseudomonadota</taxon>
        <taxon>Alphaproteobacteria</taxon>
        <taxon>Maricaulales</taxon>
        <taxon>Maricaulaceae</taxon>
        <taxon>Hyphobacterium</taxon>
    </lineage>
</organism>
<dbReference type="SUPFAM" id="SSF49493">
    <property type="entry name" value="HSP40/DnaJ peptide-binding domain"/>
    <property type="match status" value="2"/>
</dbReference>
<gene>
    <name evidence="3" type="ORF">V0U35_11590</name>
</gene>
<name>A0ABU7M0M2_9PROT</name>
<dbReference type="InterPro" id="IPR008971">
    <property type="entry name" value="HSP40/DnaJ_pept-bd"/>
</dbReference>
<dbReference type="Pfam" id="PF01556">
    <property type="entry name" value="DnaJ_C"/>
    <property type="match status" value="1"/>
</dbReference>
<dbReference type="PANTHER" id="PTHR43096">
    <property type="entry name" value="DNAJ HOMOLOG 1, MITOCHONDRIAL-RELATED"/>
    <property type="match status" value="1"/>
</dbReference>
<reference evidence="3 4" key="1">
    <citation type="submission" date="2024-01" db="EMBL/GenBank/DDBJ databases">
        <title>Hyphobacterium bacterium isolated from marine sediment.</title>
        <authorList>
            <person name="Zhao S."/>
        </authorList>
    </citation>
    <scope>NUCLEOTIDE SEQUENCE [LARGE SCALE GENOMIC DNA]</scope>
    <source>
        <strain evidence="3 4">Y60-23</strain>
    </source>
</reference>
<evidence type="ECO:0000259" key="2">
    <source>
        <dbReference type="PROSITE" id="PS50076"/>
    </source>
</evidence>
<dbReference type="InterPro" id="IPR002939">
    <property type="entry name" value="DnaJ_C"/>
</dbReference>
<keyword evidence="1" id="KW-0143">Chaperone</keyword>
<dbReference type="InterPro" id="IPR001623">
    <property type="entry name" value="DnaJ_domain"/>
</dbReference>
<dbReference type="CDD" id="cd06257">
    <property type="entry name" value="DnaJ"/>
    <property type="match status" value="1"/>
</dbReference>
<keyword evidence="4" id="KW-1185">Reference proteome</keyword>
<dbReference type="EMBL" id="JAZDRO010000005">
    <property type="protein sequence ID" value="MEE2567320.1"/>
    <property type="molecule type" value="Genomic_DNA"/>
</dbReference>
<comment type="caution">
    <text evidence="3">The sequence shown here is derived from an EMBL/GenBank/DDBJ whole genome shotgun (WGS) entry which is preliminary data.</text>
</comment>
<dbReference type="Gene3D" id="1.10.287.110">
    <property type="entry name" value="DnaJ domain"/>
    <property type="match status" value="1"/>
</dbReference>
<dbReference type="SUPFAM" id="SSF46565">
    <property type="entry name" value="Chaperone J-domain"/>
    <property type="match status" value="1"/>
</dbReference>
<dbReference type="InterPro" id="IPR036869">
    <property type="entry name" value="J_dom_sf"/>
</dbReference>
<dbReference type="PROSITE" id="PS50076">
    <property type="entry name" value="DNAJ_2"/>
    <property type="match status" value="1"/>
</dbReference>
<sequence>MADPYTTLGISRSASADEIRRAYRALAKSLHPDARPGDAAAEERFKQVSQAFKLLSDPEKKARFDRGEIDADGNERAPFAAHAAHGARRGGPRGRPQGGFDDLGDIFSDLFTDFSRREAPPRKGRDVRYRMPLTFVEAAKGVTKRIKLASGKSVEVKAPPGASEGQVLKLARMGESGSANGPAGDVLIELQVKPHAYFTRDGADIRLELPVSLKEAVEGSKVRAPTIDGPVDIKIPAGSTSGSLLRLRGKGIVASGGKRGDQIIRLIVDIPKDDQGLQAFVRDWTPPRGYDPRNGMEE</sequence>
<dbReference type="Pfam" id="PF00226">
    <property type="entry name" value="DnaJ"/>
    <property type="match status" value="1"/>
</dbReference>